<feature type="signal peptide" evidence="6">
    <location>
        <begin position="1"/>
        <end position="32"/>
    </location>
</feature>
<keyword evidence="2 5" id="KW-0378">Hydrolase</keyword>
<name>A0ABS8STI4_DATST</name>
<evidence type="ECO:0000256" key="6">
    <source>
        <dbReference type="SAM" id="SignalP"/>
    </source>
</evidence>
<evidence type="ECO:0000256" key="5">
    <source>
        <dbReference type="RuleBase" id="RU004336"/>
    </source>
</evidence>
<evidence type="ECO:0000313" key="7">
    <source>
        <dbReference type="EMBL" id="MCD7462292.1"/>
    </source>
</evidence>
<comment type="caution">
    <text evidence="7">The sequence shown here is derived from an EMBL/GenBank/DDBJ whole genome shotgun (WGS) entry which is preliminary data.</text>
</comment>
<evidence type="ECO:0000313" key="8">
    <source>
        <dbReference type="Proteomes" id="UP000823775"/>
    </source>
</evidence>
<dbReference type="Gene3D" id="3.20.20.80">
    <property type="entry name" value="Glycosidases"/>
    <property type="match status" value="1"/>
</dbReference>
<sequence length="356" mass="39569">MALCYLFTKSGLVVAVLVLVGLLMCNVQMTGAYSNIGVCYGKIANNLPSDQEVINLYKANGIRKMRIYYPHTNIFNALKGSSIEIILDVPNQDLETLANSSTKANGWVQDNIISYFPDVKFKYIAVGNEVDPGRKSTGQYARFVGPAMKNIYNALSAAGLQYKIKVSTATYPGLLANTYPPSNSIFREEFKGFINPIIEFLVQNNLPILANIYPYFDHIYNTAGVPLSYALFNQQGITNSIGYRNPFDALLDSIYFAIEKAGGSNVEIVVSETGWPSEGNNPSSTIENAQIYYRNLVNHVKGGVGTPKKPGIIIETYLFAMFDENEKQGDVTEKHFGLFYPNQTAKYDLKFMYSDN</sequence>
<dbReference type="Pfam" id="PF00332">
    <property type="entry name" value="Glyco_hydro_17"/>
    <property type="match status" value="1"/>
</dbReference>
<dbReference type="PANTHER" id="PTHR32227">
    <property type="entry name" value="GLUCAN ENDO-1,3-BETA-GLUCOSIDASE BG1-RELATED-RELATED"/>
    <property type="match status" value="1"/>
</dbReference>
<protein>
    <submittedName>
        <fullName evidence="7">Glucan endo-1,3-beta-glucosidase</fullName>
    </submittedName>
</protein>
<dbReference type="InterPro" id="IPR000490">
    <property type="entry name" value="Glyco_hydro_17"/>
</dbReference>
<dbReference type="EMBL" id="JACEIK010000791">
    <property type="protein sequence ID" value="MCD7462292.1"/>
    <property type="molecule type" value="Genomic_DNA"/>
</dbReference>
<keyword evidence="3 5" id="KW-0326">Glycosidase</keyword>
<evidence type="ECO:0000256" key="1">
    <source>
        <dbReference type="ARBA" id="ARBA00008773"/>
    </source>
</evidence>
<reference evidence="7 8" key="1">
    <citation type="journal article" date="2021" name="BMC Genomics">
        <title>Datura genome reveals duplications of psychoactive alkaloid biosynthetic genes and high mutation rate following tissue culture.</title>
        <authorList>
            <person name="Rajewski A."/>
            <person name="Carter-House D."/>
            <person name="Stajich J."/>
            <person name="Litt A."/>
        </authorList>
    </citation>
    <scope>NUCLEOTIDE SEQUENCE [LARGE SCALE GENOMIC DNA]</scope>
    <source>
        <strain evidence="7">AR-01</strain>
    </source>
</reference>
<proteinExistence type="inferred from homology"/>
<comment type="similarity">
    <text evidence="1 4">Belongs to the glycosyl hydrolase 17 family.</text>
</comment>
<dbReference type="InterPro" id="IPR017853">
    <property type="entry name" value="GH"/>
</dbReference>
<feature type="chain" id="PRO_5046938634" evidence="6">
    <location>
        <begin position="33"/>
        <end position="356"/>
    </location>
</feature>
<organism evidence="7 8">
    <name type="scientific">Datura stramonium</name>
    <name type="common">Jimsonweed</name>
    <name type="synonym">Common thornapple</name>
    <dbReference type="NCBI Taxonomy" id="4076"/>
    <lineage>
        <taxon>Eukaryota</taxon>
        <taxon>Viridiplantae</taxon>
        <taxon>Streptophyta</taxon>
        <taxon>Embryophyta</taxon>
        <taxon>Tracheophyta</taxon>
        <taxon>Spermatophyta</taxon>
        <taxon>Magnoliopsida</taxon>
        <taxon>eudicotyledons</taxon>
        <taxon>Gunneridae</taxon>
        <taxon>Pentapetalae</taxon>
        <taxon>asterids</taxon>
        <taxon>lamiids</taxon>
        <taxon>Solanales</taxon>
        <taxon>Solanaceae</taxon>
        <taxon>Solanoideae</taxon>
        <taxon>Datureae</taxon>
        <taxon>Datura</taxon>
    </lineage>
</organism>
<dbReference type="PROSITE" id="PS00587">
    <property type="entry name" value="GLYCOSYL_HYDROL_F17"/>
    <property type="match status" value="1"/>
</dbReference>
<gene>
    <name evidence="7" type="primary">SP41B</name>
    <name evidence="7" type="ORF">HAX54_048181</name>
</gene>
<evidence type="ECO:0000256" key="4">
    <source>
        <dbReference type="RuleBase" id="RU004335"/>
    </source>
</evidence>
<dbReference type="Proteomes" id="UP000823775">
    <property type="component" value="Unassembled WGS sequence"/>
</dbReference>
<dbReference type="SUPFAM" id="SSF51445">
    <property type="entry name" value="(Trans)glycosidases"/>
    <property type="match status" value="1"/>
</dbReference>
<keyword evidence="8" id="KW-1185">Reference proteome</keyword>
<evidence type="ECO:0000256" key="3">
    <source>
        <dbReference type="ARBA" id="ARBA00023295"/>
    </source>
</evidence>
<keyword evidence="6" id="KW-0732">Signal</keyword>
<dbReference type="InterPro" id="IPR044965">
    <property type="entry name" value="Glyco_hydro_17_plant"/>
</dbReference>
<accession>A0ABS8STI4</accession>
<evidence type="ECO:0000256" key="2">
    <source>
        <dbReference type="ARBA" id="ARBA00022801"/>
    </source>
</evidence>